<accession>A0A8S1JZW7</accession>
<dbReference type="OMA" id="AANWDSH"/>
<evidence type="ECO:0000256" key="1">
    <source>
        <dbReference type="SAM" id="Coils"/>
    </source>
</evidence>
<organism evidence="3 4">
    <name type="scientific">Paramecium primaurelia</name>
    <dbReference type="NCBI Taxonomy" id="5886"/>
    <lineage>
        <taxon>Eukaryota</taxon>
        <taxon>Sar</taxon>
        <taxon>Alveolata</taxon>
        <taxon>Ciliophora</taxon>
        <taxon>Intramacronucleata</taxon>
        <taxon>Oligohymenophorea</taxon>
        <taxon>Peniculida</taxon>
        <taxon>Parameciidae</taxon>
        <taxon>Paramecium</taxon>
    </lineage>
</organism>
<name>A0A8S1JZW7_PARPR</name>
<dbReference type="EMBL" id="CAJJDM010000010">
    <property type="protein sequence ID" value="CAD8048669.1"/>
    <property type="molecule type" value="Genomic_DNA"/>
</dbReference>
<evidence type="ECO:0000256" key="2">
    <source>
        <dbReference type="SAM" id="SignalP"/>
    </source>
</evidence>
<keyword evidence="2" id="KW-0732">Signal</keyword>
<feature type="coiled-coil region" evidence="1">
    <location>
        <begin position="247"/>
        <end position="281"/>
    </location>
</feature>
<feature type="chain" id="PRO_5035756881" evidence="2">
    <location>
        <begin position="18"/>
        <end position="363"/>
    </location>
</feature>
<gene>
    <name evidence="3" type="ORF">PPRIM_AZ9-3.1.T0130028</name>
</gene>
<keyword evidence="1" id="KW-0175">Coiled coil</keyword>
<proteinExistence type="predicted"/>
<comment type="caution">
    <text evidence="3">The sequence shown here is derived from an EMBL/GenBank/DDBJ whole genome shotgun (WGS) entry which is preliminary data.</text>
</comment>
<evidence type="ECO:0000313" key="4">
    <source>
        <dbReference type="Proteomes" id="UP000688137"/>
    </source>
</evidence>
<reference evidence="3" key="1">
    <citation type="submission" date="2021-01" db="EMBL/GenBank/DDBJ databases">
        <authorList>
            <consortium name="Genoscope - CEA"/>
            <person name="William W."/>
        </authorList>
    </citation>
    <scope>NUCLEOTIDE SEQUENCE</scope>
</reference>
<dbReference type="AlphaFoldDB" id="A0A8S1JZW7"/>
<protein>
    <submittedName>
        <fullName evidence="3">Uncharacterized protein</fullName>
    </submittedName>
</protein>
<keyword evidence="4" id="KW-1185">Reference proteome</keyword>
<evidence type="ECO:0000313" key="3">
    <source>
        <dbReference type="EMBL" id="CAD8048669.1"/>
    </source>
</evidence>
<feature type="signal peptide" evidence="2">
    <location>
        <begin position="1"/>
        <end position="17"/>
    </location>
</feature>
<dbReference type="Proteomes" id="UP000688137">
    <property type="component" value="Unassembled WGS sequence"/>
</dbReference>
<sequence>MARSLTILAIVIAVATARLTKTESPKEILAQVNKDSFGNSILSVLQLQLATGGPVGEIQILLNNIASQLNGDQKKADKVHESDTVAFEKIIADLEQEIAYHQSQIVALSNLRDSTTEALGEAEAEVRVVTSDIANNEKSFADESATRQSQHETWVRKDAEHVDQMDAIDEASKIVQHLQAGVAFAQLKSRFEKVQAKLMESKHALFKPLINALTQLASKVDNKSIIKILELLAQIRQQLVASRASLLATEERQAANWEVQSSHLQEEHKRLVERKAFLENSIVQFKVTIQEAVEDLEDQTLFLEDAEDSLAIQERWAAEQEAQYEAQTFEREQQLEVVERLQEVLTQKLSAASEFLQIREEVF</sequence>